<feature type="compositionally biased region" description="Low complexity" evidence="1">
    <location>
        <begin position="273"/>
        <end position="286"/>
    </location>
</feature>
<comment type="caution">
    <text evidence="2">The sequence shown here is derived from an EMBL/GenBank/DDBJ whole genome shotgun (WGS) entry which is preliminary data.</text>
</comment>
<organism evidence="2 3">
    <name type="scientific">Nocardioides guangzhouensis</name>
    <dbReference type="NCBI Taxonomy" id="2497878"/>
    <lineage>
        <taxon>Bacteria</taxon>
        <taxon>Bacillati</taxon>
        <taxon>Actinomycetota</taxon>
        <taxon>Actinomycetes</taxon>
        <taxon>Propionibacteriales</taxon>
        <taxon>Nocardioidaceae</taxon>
        <taxon>Nocardioides</taxon>
    </lineage>
</organism>
<dbReference type="OrthoDB" id="3541690at2"/>
<evidence type="ECO:0000256" key="1">
    <source>
        <dbReference type="SAM" id="MobiDB-lite"/>
    </source>
</evidence>
<sequence length="300" mass="31714">MRSVTDPLLEAADRLYGLTLPEFTPARDALVKEHKADKELAARLKVLKKPSLAAYVVNLLVRRDAAQVGQVLVVGEALRQAQENLDGAELRNLTRQRRQLTAAVTQQARSLAGEHGQRVTQAVADQVEATLTAAMLDPGAAAAVRTGLLVNAITSTGVGETDPAAYVAVPDAAGFTPTELAEPAPPPPPELHVVPDPDAEAKKVAAAQEKVEAAQAKVDEATEALAAADAEVAELEARSLQLQAEIDELRRRVEELASDQDEVDDELGDAREVASSARQDVASADAARQRAEAALAKLQS</sequence>
<feature type="compositionally biased region" description="Acidic residues" evidence="1">
    <location>
        <begin position="257"/>
        <end position="267"/>
    </location>
</feature>
<gene>
    <name evidence="2" type="ORF">EKO23_11845</name>
</gene>
<proteinExistence type="predicted"/>
<dbReference type="EMBL" id="SDKM01000015">
    <property type="protein sequence ID" value="RYP85690.1"/>
    <property type="molecule type" value="Genomic_DNA"/>
</dbReference>
<feature type="region of interest" description="Disordered" evidence="1">
    <location>
        <begin position="257"/>
        <end position="286"/>
    </location>
</feature>
<name>A0A4Q4ZCC2_9ACTN</name>
<dbReference type="Proteomes" id="UP000295198">
    <property type="component" value="Unassembled WGS sequence"/>
</dbReference>
<evidence type="ECO:0000313" key="3">
    <source>
        <dbReference type="Proteomes" id="UP000295198"/>
    </source>
</evidence>
<accession>A0A4Q4ZCC2</accession>
<reference evidence="2 3" key="1">
    <citation type="submission" date="2019-01" db="EMBL/GenBank/DDBJ databases">
        <title>Nocardioides guangzhouensis sp. nov., an actinobacterium isolated from soil.</title>
        <authorList>
            <person name="Fu Y."/>
            <person name="Cai Y."/>
            <person name="Lin Z."/>
            <person name="Chen P."/>
        </authorList>
    </citation>
    <scope>NUCLEOTIDE SEQUENCE [LARGE SCALE GENOMIC DNA]</scope>
    <source>
        <strain evidence="2 3">130</strain>
    </source>
</reference>
<protein>
    <submittedName>
        <fullName evidence="2">Uncharacterized protein</fullName>
    </submittedName>
</protein>
<dbReference type="AlphaFoldDB" id="A0A4Q4ZCC2"/>
<evidence type="ECO:0000313" key="2">
    <source>
        <dbReference type="EMBL" id="RYP85690.1"/>
    </source>
</evidence>
<keyword evidence="3" id="KW-1185">Reference proteome</keyword>